<gene>
    <name evidence="2" type="ORF">H8R02_14365</name>
</gene>
<reference evidence="2" key="1">
    <citation type="submission" date="2020-08" db="EMBL/GenBank/DDBJ databases">
        <title>Ramlibacter sp. GTP1 16S ribosomal RNA gene genome sequencing and assembly.</title>
        <authorList>
            <person name="Kang M."/>
        </authorList>
    </citation>
    <scope>NUCLEOTIDE SEQUENCE</scope>
    <source>
        <strain evidence="2">GTP1</strain>
    </source>
</reference>
<accession>A0A923M889</accession>
<evidence type="ECO:0000313" key="2">
    <source>
        <dbReference type="EMBL" id="MBC5765648.1"/>
    </source>
</evidence>
<protein>
    <submittedName>
        <fullName evidence="2">Suppressor of fused domain protein</fullName>
    </submittedName>
</protein>
<keyword evidence="3" id="KW-1185">Reference proteome</keyword>
<dbReference type="EMBL" id="JACORU010000005">
    <property type="protein sequence ID" value="MBC5765648.1"/>
    <property type="molecule type" value="Genomic_DNA"/>
</dbReference>
<name>A0A923M889_9BURK</name>
<dbReference type="InterPro" id="IPR020941">
    <property type="entry name" value="SUFU-like_domain"/>
</dbReference>
<organism evidence="2 3">
    <name type="scientific">Ramlibacter albus</name>
    <dbReference type="NCBI Taxonomy" id="2079448"/>
    <lineage>
        <taxon>Bacteria</taxon>
        <taxon>Pseudomonadati</taxon>
        <taxon>Pseudomonadota</taxon>
        <taxon>Betaproteobacteria</taxon>
        <taxon>Burkholderiales</taxon>
        <taxon>Comamonadaceae</taxon>
        <taxon>Ramlibacter</taxon>
    </lineage>
</organism>
<sequence length="189" mass="20971">MADDELVGLPAHIEDHIGPISQGWSDESRVHGIQVVEIADRPCSGVNTLGTIGLSHHPLSTPSSKRIRQELLLSAERRFDDRELAKLLLYVAEERLSKGNALLRGQVVPLGAPVISGSKLTEVFVTNPSPFEEALVEFSSVPPLVFAYLIPVSPSEAMMVRSKGWRWFEEYLQVEDPNIWDLHRVPSLA</sequence>
<evidence type="ECO:0000313" key="3">
    <source>
        <dbReference type="Proteomes" id="UP000596827"/>
    </source>
</evidence>
<feature type="domain" description="Suppressor of fused-like" evidence="1">
    <location>
        <begin position="32"/>
        <end position="184"/>
    </location>
</feature>
<dbReference type="RefSeq" id="WP_187082130.1">
    <property type="nucleotide sequence ID" value="NZ_JACORU010000005.1"/>
</dbReference>
<dbReference type="AlphaFoldDB" id="A0A923M889"/>
<dbReference type="Pfam" id="PF05076">
    <property type="entry name" value="SUFU"/>
    <property type="match status" value="1"/>
</dbReference>
<dbReference type="Proteomes" id="UP000596827">
    <property type="component" value="Unassembled WGS sequence"/>
</dbReference>
<evidence type="ECO:0000259" key="1">
    <source>
        <dbReference type="Pfam" id="PF05076"/>
    </source>
</evidence>
<proteinExistence type="predicted"/>
<comment type="caution">
    <text evidence="2">The sequence shown here is derived from an EMBL/GenBank/DDBJ whole genome shotgun (WGS) entry which is preliminary data.</text>
</comment>